<dbReference type="OrthoDB" id="547680at2"/>
<organism evidence="1 2">
    <name type="scientific">Psychrosphaera saromensis</name>
    <dbReference type="NCBI Taxonomy" id="716813"/>
    <lineage>
        <taxon>Bacteria</taxon>
        <taxon>Pseudomonadati</taxon>
        <taxon>Pseudomonadota</taxon>
        <taxon>Gammaproteobacteria</taxon>
        <taxon>Alteromonadales</taxon>
        <taxon>Pseudoalteromonadaceae</taxon>
        <taxon>Psychrosphaera</taxon>
    </lineage>
</organism>
<proteinExistence type="predicted"/>
<evidence type="ECO:0000313" key="2">
    <source>
        <dbReference type="Proteomes" id="UP000239007"/>
    </source>
</evidence>
<gene>
    <name evidence="1" type="ORF">BTO11_02595</name>
</gene>
<evidence type="ECO:0008006" key="3">
    <source>
        <dbReference type="Google" id="ProtNLM"/>
    </source>
</evidence>
<protein>
    <recommendedName>
        <fullName evidence="3">Solute-binding protein family 3/N-terminal domain-containing protein</fullName>
    </recommendedName>
</protein>
<sequence length="301" mass="34661">MRILFISLFNSSVLYILVFSLLASTPAIALDKIKVNKGQSEIDIRTGYTYDILNKALAIGVDKFGPYEIEVAGFSIPNHQTLKELTRGEFINVAMALSTEEWEQNSIPVRIPLRRGIFSYRLLAINKSNAEVFNNINTPEQLKQLTIGLRKSWRTRETFNALGFTISDAYSYDSIFAMLDKNRFDYIPRGIHEIYDEIEIRKTSFPNLAVEPRLALHIPAPFYMFVSKTTPQIAERLSWGLEELVKQDILKDTFEQYYGEHIKKADLENRTIIHLGNPVLPSKTPLERKELWHSFSIPEDQ</sequence>
<dbReference type="AlphaFoldDB" id="A0A2S7URU0"/>
<dbReference type="RefSeq" id="WP_105051113.1">
    <property type="nucleotide sequence ID" value="NZ_BMYG01000004.1"/>
</dbReference>
<accession>A0A2S7URU0</accession>
<dbReference type="Proteomes" id="UP000239007">
    <property type="component" value="Unassembled WGS sequence"/>
</dbReference>
<dbReference type="EMBL" id="MSCH01000003">
    <property type="protein sequence ID" value="PQJ52647.1"/>
    <property type="molecule type" value="Genomic_DNA"/>
</dbReference>
<name>A0A2S7URU0_9GAMM</name>
<keyword evidence="2" id="KW-1185">Reference proteome</keyword>
<evidence type="ECO:0000313" key="1">
    <source>
        <dbReference type="EMBL" id="PQJ52647.1"/>
    </source>
</evidence>
<reference evidence="1 2" key="1">
    <citation type="submission" date="2016-12" db="EMBL/GenBank/DDBJ databases">
        <title>Diversity of luminous bacteria.</title>
        <authorList>
            <person name="Yoshizawa S."/>
            <person name="Kogure K."/>
        </authorList>
    </citation>
    <scope>NUCLEOTIDE SEQUENCE [LARGE SCALE GENOMIC DNA]</scope>
    <source>
        <strain evidence="1 2">SA4-48</strain>
    </source>
</reference>
<comment type="caution">
    <text evidence="1">The sequence shown here is derived from an EMBL/GenBank/DDBJ whole genome shotgun (WGS) entry which is preliminary data.</text>
</comment>
<dbReference type="SUPFAM" id="SSF53850">
    <property type="entry name" value="Periplasmic binding protein-like II"/>
    <property type="match status" value="1"/>
</dbReference>